<dbReference type="OrthoDB" id="719733at2"/>
<dbReference type="CDD" id="cd00063">
    <property type="entry name" value="FN3"/>
    <property type="match status" value="1"/>
</dbReference>
<dbReference type="Gene3D" id="2.60.40.10">
    <property type="entry name" value="Immunoglobulins"/>
    <property type="match status" value="1"/>
</dbReference>
<proteinExistence type="predicted"/>
<sequence length="965" mass="105581">MRKIGLAGCLLVFAIGGWAQNSVLRHKMEKALNDYFLTYTARNTDFGQQPRLQSLTIDDKMRRVTVATSDAFAQQEFTNKQVGRIYKHVKHALVKPYSGYELRVTTNGMLIEQYVPGHVLSDADGHALWGRTDYDGRPWVSNASAPTRFTHGLYNRHLTVWASHGRYYDNKKALWKWQRPIIFGTTEDLFTQTIVVPYLIPMLEKAGAVVFTPRERDWQAWEYIVDPDGGLNTLPNDYREYAESGAWSYTPASGFAAHAGSYLDGENPFAAGRSRQIKTTKKDGKAYAKWQPNFIKAGRYAVYVSYQTVPGSVDDAHYTVFHKGQATEFRVNQQMGGGTWVYLGTFDFGEGDHIDNCVMLTNQSRHHGVVTADAVRFGGGIGNIERGGTTSGYPRAIEGARYWAQWAGAPYTVYGGRNGTDDYADDINTRSRMLNWLAGGSVFVPTLSGKKVPMELSLAVHSDAGYAKDGVGLVGSLAICTTDFNDGRLDAGISRTASKLFAEELLSGVTRDLSYQYKSWARRYLWDRNYSETRLPEVPAAILETMSHQNFPDMLLGQDPHFKFTLARSIYKTIARYVNGMHGHATVIAPLAPTAVSVELARNEAQLSWTMQPDRQEPTATPTYYILYTAIGNGGFDNGRKVKGTTATVDLQPGIPYHFKVSAANRGGESFASEVVSACVQPGATQTVLVVNGFQRLSAPAVVNNDTQQGFDLDADPGVTRGVTAGWCGLQSDFDRAHMGIEGEGGLGYGGNELAGKFIAGNDFNYTMAHATAIASARKYNVASCSSRAVETGKVRLERYAAVDLILGLQRYMPDALAYDKTFPAQLQSKLSAYTAGGGCVLASGAYIGTDMSSETDAAWLAQTLKASPGTSIKTDSISGANGLGLTFDFFRLLNADHYAATRANVLQPSGGAVCAMQYSNGLTAATAYDGPRGRTFVMGFPFECITDPAMRNRLMQGIMNYLLK</sequence>
<organism evidence="3 4">
    <name type="scientific">Prevotella dentalis (strain ATCC 49559 / DSM 3688 / JCM 13448 / NCTC 12043 / ES 2772)</name>
    <name type="common">Mitsuokella dentalis</name>
    <dbReference type="NCBI Taxonomy" id="908937"/>
    <lineage>
        <taxon>Bacteria</taxon>
        <taxon>Pseudomonadati</taxon>
        <taxon>Bacteroidota</taxon>
        <taxon>Bacteroidia</taxon>
        <taxon>Bacteroidales</taxon>
        <taxon>Prevotellaceae</taxon>
        <taxon>Prevotella</taxon>
    </lineage>
</organism>
<dbReference type="SMART" id="SM00060">
    <property type="entry name" value="FN3"/>
    <property type="match status" value="1"/>
</dbReference>
<keyword evidence="5" id="KW-1185">Reference proteome</keyword>
<dbReference type="EMBL" id="CP003369">
    <property type="protein sequence ID" value="AGB29166.1"/>
    <property type="molecule type" value="Genomic_DNA"/>
</dbReference>
<dbReference type="AlphaFoldDB" id="F9D5D2"/>
<name>F9D5D2_PREDD</name>
<feature type="domain" description="Fibronectin type-III" evidence="1">
    <location>
        <begin position="589"/>
        <end position="683"/>
    </location>
</feature>
<dbReference type="RefSeq" id="WP_005846778.1">
    <property type="nucleotide sequence ID" value="NC_019968.1"/>
</dbReference>
<dbReference type="InterPro" id="IPR036116">
    <property type="entry name" value="FN3_sf"/>
</dbReference>
<dbReference type="SUPFAM" id="SSF49265">
    <property type="entry name" value="Fibronectin type III"/>
    <property type="match status" value="1"/>
</dbReference>
<dbReference type="eggNOG" id="COG0860">
    <property type="taxonomic scope" value="Bacteria"/>
</dbReference>
<reference evidence="2" key="2">
    <citation type="submission" date="2012-02" db="EMBL/GenBank/DDBJ databases">
        <title>Complete sequence of chromosome 2 of Prevotella dentalis DSM 3688.</title>
        <authorList>
            <consortium name="US DOE Joint Genome Institute (JGI-PGF)"/>
            <person name="Lucas S."/>
            <person name="Copeland A."/>
            <person name="Lapidus A."/>
            <person name="Glavina del Rio T."/>
            <person name="Dalin E."/>
            <person name="Tice H."/>
            <person name="Bruce D."/>
            <person name="Goodwin L."/>
            <person name="Pitluck S."/>
            <person name="Peters L."/>
            <person name="Mikhailova N."/>
            <person name="Chertkov O."/>
            <person name="Kyrpides N."/>
            <person name="Mavromatis K."/>
            <person name="Ivanova N."/>
            <person name="Brettin T."/>
            <person name="Detter J.C."/>
            <person name="Han C."/>
            <person name="Larimer F."/>
            <person name="Land M."/>
            <person name="Hauser L."/>
            <person name="Markowitz V."/>
            <person name="Cheng J.-F."/>
            <person name="Hugenholtz P."/>
            <person name="Woyke T."/>
            <person name="Wu D."/>
            <person name="Gronow S."/>
            <person name="Wellnitz S."/>
            <person name="Brambilla E."/>
            <person name="Klenk H.-P."/>
            <person name="Eisen J.A."/>
        </authorList>
    </citation>
    <scope>NUCLEOTIDE SEQUENCE</scope>
    <source>
        <strain evidence="2">DSM 3688</strain>
    </source>
</reference>
<dbReference type="Proteomes" id="UP000010862">
    <property type="component" value="Chromosome 2"/>
</dbReference>
<reference evidence="3 4" key="1">
    <citation type="submission" date="2011-04" db="EMBL/GenBank/DDBJ databases">
        <authorList>
            <person name="Muzny D."/>
            <person name="Qin X."/>
            <person name="Deng J."/>
            <person name="Jiang H."/>
            <person name="Liu Y."/>
            <person name="Qu J."/>
            <person name="Song X.-Z."/>
            <person name="Zhang L."/>
            <person name="Thornton R."/>
            <person name="Coyle M."/>
            <person name="Francisco L."/>
            <person name="Jackson L."/>
            <person name="Javaid M."/>
            <person name="Korchina V."/>
            <person name="Kovar C."/>
            <person name="Mata R."/>
            <person name="Mathew T."/>
            <person name="Ngo R."/>
            <person name="Nguyen L."/>
            <person name="Nguyen N."/>
            <person name="Okwuonu G."/>
            <person name="Ongeri F."/>
            <person name="Pham C."/>
            <person name="Simmons D."/>
            <person name="Wilczek-Boney K."/>
            <person name="Hale W."/>
            <person name="Jakkamsetti A."/>
            <person name="Pham P."/>
            <person name="Ruth R."/>
            <person name="San Lucas F."/>
            <person name="Warren J."/>
            <person name="Zhang J."/>
            <person name="Zhao Z."/>
            <person name="Zhou C."/>
            <person name="Zhu D."/>
            <person name="Lee S."/>
            <person name="Bess C."/>
            <person name="Blankenburg K."/>
            <person name="Forbes L."/>
            <person name="Fu Q."/>
            <person name="Gubbala S."/>
            <person name="Hirani K."/>
            <person name="Jayaseelan J.C."/>
            <person name="Lara F."/>
            <person name="Munidasa M."/>
            <person name="Palculict T."/>
            <person name="Patil S."/>
            <person name="Pu L.-L."/>
            <person name="Saada N."/>
            <person name="Tang L."/>
            <person name="Weissenberger G."/>
            <person name="Zhu Y."/>
            <person name="Hemphill L."/>
            <person name="Shang Y."/>
            <person name="Youmans B."/>
            <person name="Ayvaz T."/>
            <person name="Ross M."/>
            <person name="Santibanez J."/>
            <person name="Aqrawi P."/>
            <person name="Gross S."/>
            <person name="Joshi V."/>
            <person name="Fowler G."/>
            <person name="Nazareth L."/>
            <person name="Reid J."/>
            <person name="Worley K."/>
            <person name="Petrosino J."/>
            <person name="Highlander S."/>
            <person name="Gibbs R."/>
        </authorList>
    </citation>
    <scope>NUCLEOTIDE SEQUENCE [LARGE SCALE GENOMIC DNA]</scope>
    <source>
        <strain evidence="3 4">DSM 3688</strain>
    </source>
</reference>
<dbReference type="Pfam" id="PF00041">
    <property type="entry name" value="fn3"/>
    <property type="match status" value="1"/>
</dbReference>
<dbReference type="EMBL" id="AFPW01000034">
    <property type="protein sequence ID" value="EGQ13242.1"/>
    <property type="molecule type" value="Genomic_DNA"/>
</dbReference>
<dbReference type="STRING" id="908937.Prede_1884"/>
<accession>F9D5D2</accession>
<dbReference type="InterPro" id="IPR003961">
    <property type="entry name" value="FN3_dom"/>
</dbReference>
<evidence type="ECO:0000313" key="5">
    <source>
        <dbReference type="Proteomes" id="UP000010862"/>
    </source>
</evidence>
<gene>
    <name evidence="2" type="ordered locus">Prede_1884</name>
    <name evidence="3" type="ORF">HMPREF9136_2060</name>
</gene>
<dbReference type="InterPro" id="IPR033803">
    <property type="entry name" value="CBD-like_Golvesin-Xly"/>
</dbReference>
<evidence type="ECO:0000313" key="4">
    <source>
        <dbReference type="Proteomes" id="UP000007820"/>
    </source>
</evidence>
<evidence type="ECO:0000259" key="1">
    <source>
        <dbReference type="PROSITE" id="PS50853"/>
    </source>
</evidence>
<evidence type="ECO:0000313" key="3">
    <source>
        <dbReference type="EMBL" id="EGQ13242.1"/>
    </source>
</evidence>
<dbReference type="Gene3D" id="3.40.630.40">
    <property type="entry name" value="Zn-dependent exopeptidases"/>
    <property type="match status" value="1"/>
</dbReference>
<dbReference type="KEGG" id="pdt:Prede_1884"/>
<dbReference type="PROSITE" id="PS50853">
    <property type="entry name" value="FN3"/>
    <property type="match status" value="1"/>
</dbReference>
<dbReference type="HOGENOM" id="CLU_014520_0_0_10"/>
<dbReference type="Pfam" id="PF25275">
    <property type="entry name" value="Golvesin_C"/>
    <property type="match status" value="1"/>
</dbReference>
<dbReference type="InterPro" id="IPR013783">
    <property type="entry name" value="Ig-like_fold"/>
</dbReference>
<evidence type="ECO:0000313" key="2">
    <source>
        <dbReference type="EMBL" id="AGB29166.1"/>
    </source>
</evidence>
<protein>
    <submittedName>
        <fullName evidence="3">Fibronectin type III domain protein</fullName>
    </submittedName>
    <submittedName>
        <fullName evidence="2">Fibronectin type III domain-containing protein</fullName>
    </submittedName>
</protein>
<dbReference type="PATRIC" id="fig|908937.9.peg.2002"/>
<dbReference type="Proteomes" id="UP000007820">
    <property type="component" value="Unassembled WGS sequence"/>
</dbReference>